<dbReference type="RefSeq" id="WP_145944445.1">
    <property type="nucleotide sequence ID" value="NZ_CP017641.1"/>
</dbReference>
<evidence type="ECO:0000313" key="2">
    <source>
        <dbReference type="Proteomes" id="UP000187735"/>
    </source>
</evidence>
<sequence>MRHLRLLMTPVILMPLLAQSTTVARIKGLLTVPQLVAVVADVKPLGSTMTLEDLQKTNKRATREEAPPVITVQPAAEPEPALKIRFYPYRWELKPGSALLHFSRAQLMFAQLPGEKPALWQSSEWLEGEGDGPIPTAQELEKVVLSLEYIYSELHQMALSEDFGFDHRMRDLKGTDIYTYRLADIQEARALARILVLKIRYQLSKKDFDGAFSSTTDGLRLAEFVGQGESLIVKLIGTAIQNMMRDQITKAISTPGCPNLYWALASIPRPLLSVRESVMWELRNTPQVLPQLAEAETDTWTDAEAGEKWASLVDALAELGVSGIIADDARVALAIASVTFVDSARKRLIERGVPIERLKKLPGLQIVLMDAAKELRRVGDDLGKTYLLPVAIGNDVMKRENHRFQQWIQQNRMSSMAAIIAGLLYPAGAQVREAELRTQMAYNRLMTLEALRMHAATHDGQLPKSLADLSPMPAMPDAYTGKPFEYKLEDINETKHVTLTAAGPTNYKPLQVLRVRFEE</sequence>
<dbReference type="AlphaFoldDB" id="A0A1P8WQ87"/>
<protein>
    <submittedName>
        <fullName evidence="1">Uncharacterized protein</fullName>
    </submittedName>
</protein>
<dbReference type="OrthoDB" id="278035at2"/>
<dbReference type="KEGG" id="fmr:Fuma_05872"/>
<dbReference type="EMBL" id="CP017641">
    <property type="protein sequence ID" value="APZ96204.1"/>
    <property type="molecule type" value="Genomic_DNA"/>
</dbReference>
<gene>
    <name evidence="1" type="ORF">Fuma_05872</name>
</gene>
<name>A0A1P8WQ87_9PLAN</name>
<accession>A0A1P8WQ87</accession>
<dbReference type="STRING" id="1891926.Fuma_05872"/>
<evidence type="ECO:0000313" key="1">
    <source>
        <dbReference type="EMBL" id="APZ96204.1"/>
    </source>
</evidence>
<organism evidence="1 2">
    <name type="scientific">Fuerstiella marisgermanici</name>
    <dbReference type="NCBI Taxonomy" id="1891926"/>
    <lineage>
        <taxon>Bacteria</taxon>
        <taxon>Pseudomonadati</taxon>
        <taxon>Planctomycetota</taxon>
        <taxon>Planctomycetia</taxon>
        <taxon>Planctomycetales</taxon>
        <taxon>Planctomycetaceae</taxon>
        <taxon>Fuerstiella</taxon>
    </lineage>
</organism>
<reference evidence="1 2" key="1">
    <citation type="journal article" date="2016" name="Front. Microbiol.">
        <title>Fuerstia marisgermanicae gen. nov., sp. nov., an Unusual Member of the Phylum Planctomycetes from the German Wadden Sea.</title>
        <authorList>
            <person name="Kohn T."/>
            <person name="Heuer A."/>
            <person name="Jogler M."/>
            <person name="Vollmers J."/>
            <person name="Boedeker C."/>
            <person name="Bunk B."/>
            <person name="Rast P."/>
            <person name="Borchert D."/>
            <person name="Glockner I."/>
            <person name="Freese H.M."/>
            <person name="Klenk H.P."/>
            <person name="Overmann J."/>
            <person name="Kaster A.K."/>
            <person name="Rohde M."/>
            <person name="Wiegand S."/>
            <person name="Jogler C."/>
        </authorList>
    </citation>
    <scope>NUCLEOTIDE SEQUENCE [LARGE SCALE GENOMIC DNA]</scope>
    <source>
        <strain evidence="1 2">NH11</strain>
    </source>
</reference>
<keyword evidence="2" id="KW-1185">Reference proteome</keyword>
<proteinExistence type="predicted"/>
<dbReference type="Proteomes" id="UP000187735">
    <property type="component" value="Chromosome"/>
</dbReference>